<feature type="compositionally biased region" description="Basic and acidic residues" evidence="7">
    <location>
        <begin position="65"/>
        <end position="88"/>
    </location>
</feature>
<dbReference type="GO" id="GO:0005789">
    <property type="term" value="C:endoplasmic reticulum membrane"/>
    <property type="evidence" value="ECO:0007669"/>
    <property type="project" value="UniProtKB-SubCell"/>
</dbReference>
<evidence type="ECO:0000256" key="5">
    <source>
        <dbReference type="ARBA" id="ARBA00023098"/>
    </source>
</evidence>
<gene>
    <name evidence="9" type="ORF">R1flu_013573</name>
</gene>
<dbReference type="EMBL" id="JBHFFA010000004">
    <property type="protein sequence ID" value="KAL2628887.1"/>
    <property type="molecule type" value="Genomic_DNA"/>
</dbReference>
<dbReference type="GO" id="GO:0140042">
    <property type="term" value="P:lipid droplet formation"/>
    <property type="evidence" value="ECO:0007669"/>
    <property type="project" value="UniProtKB-ARBA"/>
</dbReference>
<dbReference type="InterPro" id="IPR009617">
    <property type="entry name" value="Seipin"/>
</dbReference>
<feature type="region of interest" description="Disordered" evidence="7">
    <location>
        <begin position="1"/>
        <end position="38"/>
    </location>
</feature>
<proteinExistence type="predicted"/>
<feature type="region of interest" description="Disordered" evidence="7">
    <location>
        <begin position="53"/>
        <end position="292"/>
    </location>
</feature>
<feature type="region of interest" description="Disordered" evidence="7">
    <location>
        <begin position="326"/>
        <end position="405"/>
    </location>
</feature>
<keyword evidence="10" id="KW-1185">Reference proteome</keyword>
<dbReference type="GO" id="GO:0006629">
    <property type="term" value="P:lipid metabolic process"/>
    <property type="evidence" value="ECO:0007669"/>
    <property type="project" value="UniProtKB-KW"/>
</dbReference>
<organism evidence="9 10">
    <name type="scientific">Riccia fluitans</name>
    <dbReference type="NCBI Taxonomy" id="41844"/>
    <lineage>
        <taxon>Eukaryota</taxon>
        <taxon>Viridiplantae</taxon>
        <taxon>Streptophyta</taxon>
        <taxon>Embryophyta</taxon>
        <taxon>Marchantiophyta</taxon>
        <taxon>Marchantiopsida</taxon>
        <taxon>Marchantiidae</taxon>
        <taxon>Marchantiales</taxon>
        <taxon>Ricciaceae</taxon>
        <taxon>Riccia</taxon>
    </lineage>
</organism>
<comment type="subcellular location">
    <subcellularLocation>
        <location evidence="1">Endoplasmic reticulum membrane</location>
        <topology evidence="1">Multi-pass membrane protein</topology>
    </subcellularLocation>
</comment>
<name>A0ABD1YGT1_9MARC</name>
<feature type="compositionally biased region" description="Basic and acidic residues" evidence="7">
    <location>
        <begin position="143"/>
        <end position="161"/>
    </location>
</feature>
<evidence type="ECO:0000313" key="9">
    <source>
        <dbReference type="EMBL" id="KAL2628887.1"/>
    </source>
</evidence>
<evidence type="ECO:0000313" key="10">
    <source>
        <dbReference type="Proteomes" id="UP001605036"/>
    </source>
</evidence>
<evidence type="ECO:0000256" key="2">
    <source>
        <dbReference type="ARBA" id="ARBA00022692"/>
    </source>
</evidence>
<feature type="compositionally biased region" description="Basic and acidic residues" evidence="7">
    <location>
        <begin position="373"/>
        <end position="387"/>
    </location>
</feature>
<evidence type="ECO:0000256" key="1">
    <source>
        <dbReference type="ARBA" id="ARBA00004477"/>
    </source>
</evidence>
<accession>A0ABD1YGT1</accession>
<keyword evidence="5" id="KW-0443">Lipid metabolism</keyword>
<feature type="region of interest" description="Disordered" evidence="7">
    <location>
        <begin position="780"/>
        <end position="847"/>
    </location>
</feature>
<keyword evidence="3" id="KW-0256">Endoplasmic reticulum</keyword>
<dbReference type="CDD" id="cd23995">
    <property type="entry name" value="Seipin_BSCL2_like"/>
    <property type="match status" value="1"/>
</dbReference>
<feature type="compositionally biased region" description="Low complexity" evidence="7">
    <location>
        <begin position="238"/>
        <end position="247"/>
    </location>
</feature>
<feature type="compositionally biased region" description="Basic and acidic residues" evidence="7">
    <location>
        <begin position="326"/>
        <end position="340"/>
    </location>
</feature>
<keyword evidence="4 8" id="KW-1133">Transmembrane helix</keyword>
<dbReference type="Proteomes" id="UP001605036">
    <property type="component" value="Unassembled WGS sequence"/>
</dbReference>
<evidence type="ECO:0008006" key="11">
    <source>
        <dbReference type="Google" id="ProtNLM"/>
    </source>
</evidence>
<sequence>MEELRSDDSVTFGDDSAEENYHSATDNIPKTSAGAGSVLNSVRSSVKSAVEYMNEANLGPEGDQFSERKRSGLDDTRKGRKKDEKGTTEENVSGKPETEENSIEDQETSGSGTSEDWSVVGPFPETQSLVLEDEKQGVNQADVKGHDPSHTAETKALKTEAEESTLGSSPAKLPANSAAESSTPKHGTADNARKSQRKIDDSQLSSHGAPSPKSSVSGVPPLSFGDRTPSLRRRSRTPRSTDASPSSVESGVAGSYSPGGQALRSHERHSSGLKDKPKGGRHESDNRTASDVDTIRAAKGLLQAAESDASEVVTSPGRFETIIAKASEENRKVEAREPKIKIQPPGEQERKATDFSGYDSDTDEDEAGSGLTRLERRPVFRGTKNEEEAASSNGQDGEVSGRIQRREVYTIPDTDGELGEGGSSNQLLSWPAELLVQAVAYQVKLIFQIMSFSFVMFNFFTSVLTWPIHHTIMAKDRATDMATGAVNQGFGLVSQLREGVAQTGPLVTKLSKKTVMGCLGSAYVIFVLSLLLVPAFFLDLLIVGRMVEEPVQLRETLNFDYTQARPSAIVSVLSGQDLEKAKSLPLDKLVSYRRIAAGHNFQVNVILTMPESEYNLRLGMFQVTAETLSARNQVLMRQSKPCILPYRSALIRLFKTVVYSVPLLMGFSSEAQRLEVTVLQAQEKVIPTASVRILLEPKAGYPQGGGLPELYGSELRLESVLPWPKAIIHRWKWTFYVWNGVSLFLFEVAMVLCCCRQLLLPGLGGGTPNVENIVTGEVKRPSKPDAAAKKPRKRRVQFEDDMPLGAVPEGAGSSPSLESRLEEADRLSSSSEDSDADAGWSMPPLEEAISTVEEGVKAMEETVKTLGESIVGGVSEGLGQVFSAHTSS</sequence>
<protein>
    <recommendedName>
        <fullName evidence="11">Seipin</fullName>
    </recommendedName>
</protein>
<feature type="transmembrane region" description="Helical" evidence="8">
    <location>
        <begin position="522"/>
        <end position="544"/>
    </location>
</feature>
<evidence type="ECO:0000256" key="3">
    <source>
        <dbReference type="ARBA" id="ARBA00022824"/>
    </source>
</evidence>
<dbReference type="AlphaFoldDB" id="A0ABD1YGT1"/>
<evidence type="ECO:0000256" key="8">
    <source>
        <dbReference type="SAM" id="Phobius"/>
    </source>
</evidence>
<feature type="compositionally biased region" description="Low complexity" evidence="7">
    <location>
        <begin position="210"/>
        <end position="223"/>
    </location>
</feature>
<comment type="caution">
    <text evidence="9">The sequence shown here is derived from an EMBL/GenBank/DDBJ whole genome shotgun (WGS) entry which is preliminary data.</text>
</comment>
<dbReference type="PANTHER" id="PTHR21212">
    <property type="entry name" value="BERNARDINELLI-SEIP CONGENITAL LIPODYSTROPHY 2 HOMOLOG BSCL2 PROTEIN"/>
    <property type="match status" value="1"/>
</dbReference>
<feature type="compositionally biased region" description="Basic and acidic residues" evidence="7">
    <location>
        <begin position="264"/>
        <end position="292"/>
    </location>
</feature>
<keyword evidence="6 8" id="KW-0472">Membrane</keyword>
<dbReference type="Pfam" id="PF06775">
    <property type="entry name" value="Seipin"/>
    <property type="match status" value="1"/>
</dbReference>
<evidence type="ECO:0000256" key="4">
    <source>
        <dbReference type="ARBA" id="ARBA00022989"/>
    </source>
</evidence>
<evidence type="ECO:0000256" key="7">
    <source>
        <dbReference type="SAM" id="MobiDB-lite"/>
    </source>
</evidence>
<evidence type="ECO:0000256" key="6">
    <source>
        <dbReference type="ARBA" id="ARBA00023136"/>
    </source>
</evidence>
<feature type="transmembrane region" description="Helical" evidence="8">
    <location>
        <begin position="445"/>
        <end position="468"/>
    </location>
</feature>
<keyword evidence="2 8" id="KW-0812">Transmembrane</keyword>
<feature type="compositionally biased region" description="Basic and acidic residues" evidence="7">
    <location>
        <begin position="187"/>
        <end position="201"/>
    </location>
</feature>
<dbReference type="PANTHER" id="PTHR21212:SF0">
    <property type="entry name" value="SEIPIN"/>
    <property type="match status" value="1"/>
</dbReference>
<reference evidence="9 10" key="1">
    <citation type="submission" date="2024-09" db="EMBL/GenBank/DDBJ databases">
        <title>Chromosome-scale assembly of Riccia fluitans.</title>
        <authorList>
            <person name="Paukszto L."/>
            <person name="Sawicki J."/>
            <person name="Karawczyk K."/>
            <person name="Piernik-Szablinska J."/>
            <person name="Szczecinska M."/>
            <person name="Mazdziarz M."/>
        </authorList>
    </citation>
    <scope>NUCLEOTIDE SEQUENCE [LARGE SCALE GENOMIC DNA]</scope>
    <source>
        <strain evidence="9">Rf_01</strain>
        <tissue evidence="9">Aerial parts of the thallus</tissue>
    </source>
</reference>